<evidence type="ECO:0000313" key="3">
    <source>
        <dbReference type="EnsemblPlants" id="AES72588"/>
    </source>
</evidence>
<proteinExistence type="predicted"/>
<reference evidence="2" key="4">
    <citation type="journal article" date="2018" name="Nat. Plants">
        <title>Whole-genome landscape of Medicago truncatula symbiotic genes.</title>
        <authorList>
            <person name="Pecrix Y."/>
            <person name="Gamas P."/>
            <person name="Carrere S."/>
        </authorList>
    </citation>
    <scope>NUCLEOTIDE SEQUENCE</scope>
    <source>
        <tissue evidence="2">Leaves</tissue>
    </source>
</reference>
<name>G7J890_MEDTR</name>
<dbReference type="Proteomes" id="UP000002051">
    <property type="component" value="Chromosome 3"/>
</dbReference>
<dbReference type="EMBL" id="PSQE01000003">
    <property type="protein sequence ID" value="RHN69699.1"/>
    <property type="molecule type" value="Genomic_DNA"/>
</dbReference>
<keyword evidence="4" id="KW-1185">Reference proteome</keyword>
<evidence type="ECO:0000313" key="1">
    <source>
        <dbReference type="EMBL" id="AES72588.1"/>
    </source>
</evidence>
<accession>G7J890</accession>
<dbReference type="Gramene" id="rna18205">
    <property type="protein sequence ID" value="RHN69699.1"/>
    <property type="gene ID" value="gene18205"/>
</dbReference>
<dbReference type="AlphaFoldDB" id="G7J890"/>
<dbReference type="EMBL" id="CM001219">
    <property type="protein sequence ID" value="AES72588.1"/>
    <property type="molecule type" value="Genomic_DNA"/>
</dbReference>
<sequence length="59" mass="7072">MTSLHFKSFEEILGGKYRTDLIVGWFLGETDPFFKLDLNYLLCSFFYPLFKMSLELFMM</sequence>
<organism evidence="1 4">
    <name type="scientific">Medicago truncatula</name>
    <name type="common">Barrel medic</name>
    <name type="synonym">Medicago tribuloides</name>
    <dbReference type="NCBI Taxonomy" id="3880"/>
    <lineage>
        <taxon>Eukaryota</taxon>
        <taxon>Viridiplantae</taxon>
        <taxon>Streptophyta</taxon>
        <taxon>Embryophyta</taxon>
        <taxon>Tracheophyta</taxon>
        <taxon>Spermatophyta</taxon>
        <taxon>Magnoliopsida</taxon>
        <taxon>eudicotyledons</taxon>
        <taxon>Gunneridae</taxon>
        <taxon>Pentapetalae</taxon>
        <taxon>rosids</taxon>
        <taxon>fabids</taxon>
        <taxon>Fabales</taxon>
        <taxon>Fabaceae</taxon>
        <taxon>Papilionoideae</taxon>
        <taxon>50 kb inversion clade</taxon>
        <taxon>NPAAA clade</taxon>
        <taxon>Hologalegina</taxon>
        <taxon>IRL clade</taxon>
        <taxon>Trifolieae</taxon>
        <taxon>Medicago</taxon>
    </lineage>
</organism>
<reference evidence="1 4" key="2">
    <citation type="journal article" date="2014" name="BMC Genomics">
        <title>An improved genome release (version Mt4.0) for the model legume Medicago truncatula.</title>
        <authorList>
            <person name="Tang H."/>
            <person name="Krishnakumar V."/>
            <person name="Bidwell S."/>
            <person name="Rosen B."/>
            <person name="Chan A."/>
            <person name="Zhou S."/>
            <person name="Gentzbittel L."/>
            <person name="Childs K.L."/>
            <person name="Yandell M."/>
            <person name="Gundlach H."/>
            <person name="Mayer K.F."/>
            <person name="Schwartz D.C."/>
            <person name="Town C.D."/>
        </authorList>
    </citation>
    <scope>GENOME REANNOTATION</scope>
    <source>
        <strain evidence="3 4">cv. Jemalong A17</strain>
    </source>
</reference>
<dbReference type="Proteomes" id="UP000265566">
    <property type="component" value="Chromosome 3"/>
</dbReference>
<reference evidence="1 4" key="1">
    <citation type="journal article" date="2011" name="Nature">
        <title>The Medicago genome provides insight into the evolution of rhizobial symbioses.</title>
        <authorList>
            <person name="Young N.D."/>
            <person name="Debelle F."/>
            <person name="Oldroyd G.E."/>
            <person name="Geurts R."/>
            <person name="Cannon S.B."/>
            <person name="Udvardi M.K."/>
            <person name="Benedito V.A."/>
            <person name="Mayer K.F."/>
            <person name="Gouzy J."/>
            <person name="Schoof H."/>
            <person name="Van de Peer Y."/>
            <person name="Proost S."/>
            <person name="Cook D.R."/>
            <person name="Meyers B.C."/>
            <person name="Spannagl M."/>
            <person name="Cheung F."/>
            <person name="De Mita S."/>
            <person name="Krishnakumar V."/>
            <person name="Gundlach H."/>
            <person name="Zhou S."/>
            <person name="Mudge J."/>
            <person name="Bharti A.K."/>
            <person name="Murray J.D."/>
            <person name="Naoumkina M.A."/>
            <person name="Rosen B."/>
            <person name="Silverstein K.A."/>
            <person name="Tang H."/>
            <person name="Rombauts S."/>
            <person name="Zhao P.X."/>
            <person name="Zhou P."/>
            <person name="Barbe V."/>
            <person name="Bardou P."/>
            <person name="Bechner M."/>
            <person name="Bellec A."/>
            <person name="Berger A."/>
            <person name="Berges H."/>
            <person name="Bidwell S."/>
            <person name="Bisseling T."/>
            <person name="Choisne N."/>
            <person name="Couloux A."/>
            <person name="Denny R."/>
            <person name="Deshpande S."/>
            <person name="Dai X."/>
            <person name="Doyle J.J."/>
            <person name="Dudez A.M."/>
            <person name="Farmer A.D."/>
            <person name="Fouteau S."/>
            <person name="Franken C."/>
            <person name="Gibelin C."/>
            <person name="Gish J."/>
            <person name="Goldstein S."/>
            <person name="Gonzalez A.J."/>
            <person name="Green P.J."/>
            <person name="Hallab A."/>
            <person name="Hartog M."/>
            <person name="Hua A."/>
            <person name="Humphray S.J."/>
            <person name="Jeong D.H."/>
            <person name="Jing Y."/>
            <person name="Jocker A."/>
            <person name="Kenton S.M."/>
            <person name="Kim D.J."/>
            <person name="Klee K."/>
            <person name="Lai H."/>
            <person name="Lang C."/>
            <person name="Lin S."/>
            <person name="Macmil S.L."/>
            <person name="Magdelenat G."/>
            <person name="Matthews L."/>
            <person name="McCorrison J."/>
            <person name="Monaghan E.L."/>
            <person name="Mun J.H."/>
            <person name="Najar F.Z."/>
            <person name="Nicholson C."/>
            <person name="Noirot C."/>
            <person name="O'Bleness M."/>
            <person name="Paule C.R."/>
            <person name="Poulain J."/>
            <person name="Prion F."/>
            <person name="Qin B."/>
            <person name="Qu C."/>
            <person name="Retzel E.F."/>
            <person name="Riddle C."/>
            <person name="Sallet E."/>
            <person name="Samain S."/>
            <person name="Samson N."/>
            <person name="Sanders I."/>
            <person name="Saurat O."/>
            <person name="Scarpelli C."/>
            <person name="Schiex T."/>
            <person name="Segurens B."/>
            <person name="Severin A.J."/>
            <person name="Sherrier D.J."/>
            <person name="Shi R."/>
            <person name="Sims S."/>
            <person name="Singer S.R."/>
            <person name="Sinharoy S."/>
            <person name="Sterck L."/>
            <person name="Viollet A."/>
            <person name="Wang B.B."/>
            <person name="Wang K."/>
            <person name="Wang M."/>
            <person name="Wang X."/>
            <person name="Warfsmann J."/>
            <person name="Weissenbach J."/>
            <person name="White D.D."/>
            <person name="White J.D."/>
            <person name="Wiley G.B."/>
            <person name="Wincker P."/>
            <person name="Xing Y."/>
            <person name="Yang L."/>
            <person name="Yao Z."/>
            <person name="Ying F."/>
            <person name="Zhai J."/>
            <person name="Zhou L."/>
            <person name="Zuber A."/>
            <person name="Denarie J."/>
            <person name="Dixon R.A."/>
            <person name="May G.D."/>
            <person name="Schwartz D.C."/>
            <person name="Rogers J."/>
            <person name="Quetier F."/>
            <person name="Town C.D."/>
            <person name="Roe B.A."/>
        </authorList>
    </citation>
    <scope>NUCLEOTIDE SEQUENCE [LARGE SCALE GENOMIC DNA]</scope>
    <source>
        <strain evidence="1">A17</strain>
        <strain evidence="3 4">cv. Jemalong A17</strain>
    </source>
</reference>
<protein>
    <submittedName>
        <fullName evidence="1 3">Uncharacterized protein</fullName>
    </submittedName>
</protein>
<evidence type="ECO:0000313" key="2">
    <source>
        <dbReference type="EMBL" id="RHN69699.1"/>
    </source>
</evidence>
<evidence type="ECO:0000313" key="4">
    <source>
        <dbReference type="Proteomes" id="UP000002051"/>
    </source>
</evidence>
<dbReference type="PaxDb" id="3880-AES72588"/>
<reference evidence="3" key="3">
    <citation type="submission" date="2015-04" db="UniProtKB">
        <authorList>
            <consortium name="EnsemblPlants"/>
        </authorList>
    </citation>
    <scope>IDENTIFICATION</scope>
    <source>
        <strain evidence="3">cv. Jemalong A17</strain>
    </source>
</reference>
<dbReference type="EnsemblPlants" id="AES72588">
    <property type="protein sequence ID" value="AES72588"/>
    <property type="gene ID" value="MTR_3g092320"/>
</dbReference>
<dbReference type="HOGENOM" id="CLU_2964315_0_0_1"/>
<gene>
    <name evidence="1" type="ordered locus">MTR_3g092320</name>
    <name evidence="2" type="ORF">MtrunA17_Chr3g0127631</name>
</gene>